<evidence type="ECO:0000313" key="1">
    <source>
        <dbReference type="EMBL" id="KAJ8772475.1"/>
    </source>
</evidence>
<proteinExistence type="predicted"/>
<accession>A0AAV8U270</accession>
<gene>
    <name evidence="1" type="ORF">K2173_027652</name>
</gene>
<sequence length="151" mass="17048">MTFAGSLSLVSLASILLPEPLRVALYAFYSLVLVAESYSYGTFHNLYCWIRIVKEKLVNGFGDQNRERLPVPVEVVNRSTPNDGLSHLHHIVAEPARIVARMYVESTLECGIGDFLRPAFHAMVDVVVGSRLERSPKLTFNEWKKKNIRTS</sequence>
<keyword evidence="2" id="KW-1185">Reference proteome</keyword>
<comment type="caution">
    <text evidence="1">The sequence shown here is derived from an EMBL/GenBank/DDBJ whole genome shotgun (WGS) entry which is preliminary data.</text>
</comment>
<organism evidence="1 2">
    <name type="scientific">Erythroxylum novogranatense</name>
    <dbReference type="NCBI Taxonomy" id="1862640"/>
    <lineage>
        <taxon>Eukaryota</taxon>
        <taxon>Viridiplantae</taxon>
        <taxon>Streptophyta</taxon>
        <taxon>Embryophyta</taxon>
        <taxon>Tracheophyta</taxon>
        <taxon>Spermatophyta</taxon>
        <taxon>Magnoliopsida</taxon>
        <taxon>eudicotyledons</taxon>
        <taxon>Gunneridae</taxon>
        <taxon>Pentapetalae</taxon>
        <taxon>rosids</taxon>
        <taxon>fabids</taxon>
        <taxon>Malpighiales</taxon>
        <taxon>Erythroxylaceae</taxon>
        <taxon>Erythroxylum</taxon>
    </lineage>
</organism>
<dbReference type="Proteomes" id="UP001159364">
    <property type="component" value="Linkage Group LG02"/>
</dbReference>
<evidence type="ECO:0000313" key="2">
    <source>
        <dbReference type="Proteomes" id="UP001159364"/>
    </source>
</evidence>
<dbReference type="AlphaFoldDB" id="A0AAV8U270"/>
<dbReference type="EMBL" id="JAIWQS010000002">
    <property type="protein sequence ID" value="KAJ8772475.1"/>
    <property type="molecule type" value="Genomic_DNA"/>
</dbReference>
<reference evidence="1 2" key="1">
    <citation type="submission" date="2021-09" db="EMBL/GenBank/DDBJ databases">
        <title>Genomic insights and catalytic innovation underlie evolution of tropane alkaloids biosynthesis.</title>
        <authorList>
            <person name="Wang Y.-J."/>
            <person name="Tian T."/>
            <person name="Huang J.-P."/>
            <person name="Huang S.-X."/>
        </authorList>
    </citation>
    <scope>NUCLEOTIDE SEQUENCE [LARGE SCALE GENOMIC DNA]</scope>
    <source>
        <strain evidence="1">KIB-2018</strain>
        <tissue evidence="1">Leaf</tissue>
    </source>
</reference>
<name>A0AAV8U270_9ROSI</name>
<protein>
    <submittedName>
        <fullName evidence="1">Uncharacterized protein</fullName>
    </submittedName>
</protein>